<evidence type="ECO:0000313" key="1">
    <source>
        <dbReference type="EMBL" id="GMI25489.1"/>
    </source>
</evidence>
<organism evidence="1 2">
    <name type="scientific">Tetraparma gracilis</name>
    <dbReference type="NCBI Taxonomy" id="2962635"/>
    <lineage>
        <taxon>Eukaryota</taxon>
        <taxon>Sar</taxon>
        <taxon>Stramenopiles</taxon>
        <taxon>Ochrophyta</taxon>
        <taxon>Bolidophyceae</taxon>
        <taxon>Parmales</taxon>
        <taxon>Triparmaceae</taxon>
        <taxon>Tetraparma</taxon>
    </lineage>
</organism>
<dbReference type="EMBL" id="BRYB01004089">
    <property type="protein sequence ID" value="GMI25489.1"/>
    <property type="molecule type" value="Genomic_DNA"/>
</dbReference>
<dbReference type="SUPFAM" id="SSF54690">
    <property type="entry name" value="Molybdopterin synthase subunit MoaE"/>
    <property type="match status" value="1"/>
</dbReference>
<evidence type="ECO:0000313" key="2">
    <source>
        <dbReference type="Proteomes" id="UP001165060"/>
    </source>
</evidence>
<dbReference type="PANTHER" id="PTHR23404">
    <property type="entry name" value="MOLYBDOPTERIN SYNTHASE RELATED"/>
    <property type="match status" value="1"/>
</dbReference>
<proteinExistence type="predicted"/>
<accession>A0ABQ6MG77</accession>
<gene>
    <name evidence="1" type="ORF">TeGR_g934</name>
</gene>
<comment type="caution">
    <text evidence="1">The sequence shown here is derived from an EMBL/GenBank/DDBJ whole genome shotgun (WGS) entry which is preliminary data.</text>
</comment>
<dbReference type="Proteomes" id="UP001165060">
    <property type="component" value="Unassembled WGS sequence"/>
</dbReference>
<evidence type="ECO:0008006" key="3">
    <source>
        <dbReference type="Google" id="ProtNLM"/>
    </source>
</evidence>
<name>A0ABQ6MG77_9STRA</name>
<reference evidence="1 2" key="1">
    <citation type="journal article" date="2023" name="Commun. Biol.">
        <title>Genome analysis of Parmales, the sister group of diatoms, reveals the evolutionary specialization of diatoms from phago-mixotrophs to photoautotrophs.</title>
        <authorList>
            <person name="Ban H."/>
            <person name="Sato S."/>
            <person name="Yoshikawa S."/>
            <person name="Yamada K."/>
            <person name="Nakamura Y."/>
            <person name="Ichinomiya M."/>
            <person name="Sato N."/>
            <person name="Blanc-Mathieu R."/>
            <person name="Endo H."/>
            <person name="Kuwata A."/>
            <person name="Ogata H."/>
        </authorList>
    </citation>
    <scope>NUCLEOTIDE SEQUENCE [LARGE SCALE GENOMIC DNA]</scope>
</reference>
<dbReference type="Gene3D" id="3.90.1170.40">
    <property type="entry name" value="Molybdopterin biosynthesis MoaE subunit"/>
    <property type="match status" value="1"/>
</dbReference>
<dbReference type="InterPro" id="IPR036563">
    <property type="entry name" value="MoaE_sf"/>
</dbReference>
<sequence>MHRAYGPPVLIGEISVVVAVAGPHRVEVRETLDGVVEGMKSWLPVWKKETYGGGGERWKENADWALREEGVKVDAGADEGANEAGA</sequence>
<keyword evidence="2" id="KW-1185">Reference proteome</keyword>
<protein>
    <recommendedName>
        <fullName evidence="3">Molybdopterin synthase catalytic subunit</fullName>
    </recommendedName>
</protein>